<dbReference type="PANTHER" id="PTHR43194">
    <property type="entry name" value="HYDROLASE ALPHA/BETA FOLD FAMILY"/>
    <property type="match status" value="1"/>
</dbReference>
<evidence type="ECO:0000313" key="2">
    <source>
        <dbReference type="EMBL" id="KAF5325401.1"/>
    </source>
</evidence>
<dbReference type="AlphaFoldDB" id="A0A8H5BLL0"/>
<keyword evidence="3" id="KW-1185">Reference proteome</keyword>
<dbReference type="InterPro" id="IPR050228">
    <property type="entry name" value="Carboxylesterase_BioH"/>
</dbReference>
<dbReference type="InterPro" id="IPR029058">
    <property type="entry name" value="AB_hydrolase_fold"/>
</dbReference>
<proteinExistence type="predicted"/>
<comment type="caution">
    <text evidence="2">The sequence shown here is derived from an EMBL/GenBank/DDBJ whole genome shotgun (WGS) entry which is preliminary data.</text>
</comment>
<gene>
    <name evidence="2" type="ORF">D9619_009673</name>
</gene>
<protein>
    <recommendedName>
        <fullName evidence="1">AB hydrolase-1 domain-containing protein</fullName>
    </recommendedName>
</protein>
<dbReference type="InterPro" id="IPR000073">
    <property type="entry name" value="AB_hydrolase_1"/>
</dbReference>
<name>A0A8H5BLL0_9AGAR</name>
<dbReference type="Proteomes" id="UP000567179">
    <property type="component" value="Unassembled WGS sequence"/>
</dbReference>
<sequence>MSPASTAQFAAQTYVFDPRPAYPLQLAAKRYFVPGSPNSNSHSNRSDADAPTLVFAHGTGYHKELWEPVMDDLAALVDGQDTAEGKARVVVGDMWAVDCPNHGDSAALNAAVLEYGYEQTFGWEEYARVLHLLMNGHGRLRQTGGVDQRGANFENTSPFVGRRVIGVGHSMGSVGLALSLTYAPSPTNSFAPHPAHPLKSLILVEPMIMQPAFALGEATRLIAGAERRRDAWPSRTQAREALGRSLGKQGWEGRCVRSYLEYGLKPVEGGDAEEDGPVTLKCSKIQEAACYRDPLGPIRLYASFGALVDALPVHVMYGAVDDYLPAAVKTDIVEHQAGGVHNFASFARVPGGGHLVPYQSPTALAEKIFDALRVQARVREGGGVTGRSKL</sequence>
<feature type="domain" description="AB hydrolase-1" evidence="1">
    <location>
        <begin position="53"/>
        <end position="366"/>
    </location>
</feature>
<dbReference type="SUPFAM" id="SSF53474">
    <property type="entry name" value="alpha/beta-Hydrolases"/>
    <property type="match status" value="1"/>
</dbReference>
<dbReference type="Pfam" id="PF12697">
    <property type="entry name" value="Abhydrolase_6"/>
    <property type="match status" value="1"/>
</dbReference>
<accession>A0A8H5BLL0</accession>
<evidence type="ECO:0000259" key="1">
    <source>
        <dbReference type="Pfam" id="PF12697"/>
    </source>
</evidence>
<evidence type="ECO:0000313" key="3">
    <source>
        <dbReference type="Proteomes" id="UP000567179"/>
    </source>
</evidence>
<reference evidence="2 3" key="1">
    <citation type="journal article" date="2020" name="ISME J.">
        <title>Uncovering the hidden diversity of litter-decomposition mechanisms in mushroom-forming fungi.</title>
        <authorList>
            <person name="Floudas D."/>
            <person name="Bentzer J."/>
            <person name="Ahren D."/>
            <person name="Johansson T."/>
            <person name="Persson P."/>
            <person name="Tunlid A."/>
        </authorList>
    </citation>
    <scope>NUCLEOTIDE SEQUENCE [LARGE SCALE GENOMIC DNA]</scope>
    <source>
        <strain evidence="2 3">CBS 101986</strain>
    </source>
</reference>
<organism evidence="2 3">
    <name type="scientific">Psilocybe cf. subviscida</name>
    <dbReference type="NCBI Taxonomy" id="2480587"/>
    <lineage>
        <taxon>Eukaryota</taxon>
        <taxon>Fungi</taxon>
        <taxon>Dikarya</taxon>
        <taxon>Basidiomycota</taxon>
        <taxon>Agaricomycotina</taxon>
        <taxon>Agaricomycetes</taxon>
        <taxon>Agaricomycetidae</taxon>
        <taxon>Agaricales</taxon>
        <taxon>Agaricineae</taxon>
        <taxon>Strophariaceae</taxon>
        <taxon>Psilocybe</taxon>
    </lineage>
</organism>
<dbReference type="PANTHER" id="PTHR43194:SF2">
    <property type="entry name" value="PEROXISOMAL MEMBRANE PROTEIN LPX1"/>
    <property type="match status" value="1"/>
</dbReference>
<dbReference type="Gene3D" id="3.40.50.1820">
    <property type="entry name" value="alpha/beta hydrolase"/>
    <property type="match status" value="1"/>
</dbReference>
<dbReference type="EMBL" id="JAACJJ010000015">
    <property type="protein sequence ID" value="KAF5325401.1"/>
    <property type="molecule type" value="Genomic_DNA"/>
</dbReference>
<dbReference type="OrthoDB" id="94039at2759"/>